<accession>A0AB38YFU2</accession>
<protein>
    <recommendedName>
        <fullName evidence="2">UPF0301 protein NFC81_00110</fullName>
    </recommendedName>
</protein>
<name>A0AB38YFU2_9GAMM</name>
<dbReference type="PANTHER" id="PTHR30327">
    <property type="entry name" value="UNCHARACTERIZED PROTEIN YQGE"/>
    <property type="match status" value="1"/>
</dbReference>
<proteinExistence type="inferred from homology"/>
<reference evidence="3" key="1">
    <citation type="submission" date="2022-07" db="EMBL/GenBank/DDBJ databases">
        <title>Complete genome sequence of Salinispirillum sp. LH10-3-1 capable of multiple carbohydrate inversion isolated from a soda lake.</title>
        <authorList>
            <person name="Liu J."/>
            <person name="Zhai Y."/>
            <person name="Zhang H."/>
            <person name="Yang H."/>
            <person name="Qu J."/>
            <person name="Li J."/>
        </authorList>
    </citation>
    <scope>NUCLEOTIDE SEQUENCE</scope>
    <source>
        <strain evidence="3">LH 10-3-1</strain>
    </source>
</reference>
<evidence type="ECO:0000313" key="3">
    <source>
        <dbReference type="EMBL" id="WLD58211.1"/>
    </source>
</evidence>
<dbReference type="PANTHER" id="PTHR30327:SF1">
    <property type="entry name" value="UPF0301 PROTEIN YQGE"/>
    <property type="match status" value="1"/>
</dbReference>
<evidence type="ECO:0000256" key="2">
    <source>
        <dbReference type="HAMAP-Rule" id="MF_00758"/>
    </source>
</evidence>
<dbReference type="Pfam" id="PF02622">
    <property type="entry name" value="DUF179"/>
    <property type="match status" value="1"/>
</dbReference>
<dbReference type="EMBL" id="CP101717">
    <property type="protein sequence ID" value="WLD58211.1"/>
    <property type="molecule type" value="Genomic_DNA"/>
</dbReference>
<organism evidence="3">
    <name type="scientific">Salinispirillum sp. LH 10-3-1</name>
    <dbReference type="NCBI Taxonomy" id="2952525"/>
    <lineage>
        <taxon>Bacteria</taxon>
        <taxon>Pseudomonadati</taxon>
        <taxon>Pseudomonadota</taxon>
        <taxon>Gammaproteobacteria</taxon>
        <taxon>Oceanospirillales</taxon>
        <taxon>Saccharospirillaceae</taxon>
        <taxon>Salinispirillum</taxon>
    </lineage>
</organism>
<dbReference type="SUPFAM" id="SSF143456">
    <property type="entry name" value="VC0467-like"/>
    <property type="match status" value="1"/>
</dbReference>
<evidence type="ECO:0000256" key="1">
    <source>
        <dbReference type="ARBA" id="ARBA00009600"/>
    </source>
</evidence>
<dbReference type="AlphaFoldDB" id="A0AB38YFU2"/>
<dbReference type="InterPro" id="IPR003774">
    <property type="entry name" value="AlgH-like"/>
</dbReference>
<dbReference type="GO" id="GO:0005829">
    <property type="term" value="C:cytosol"/>
    <property type="evidence" value="ECO:0007669"/>
    <property type="project" value="TreeGrafter"/>
</dbReference>
<dbReference type="HAMAP" id="MF_00758">
    <property type="entry name" value="UPF0301"/>
    <property type="match status" value="1"/>
</dbReference>
<comment type="similarity">
    <text evidence="1 2">Belongs to the UPF0301 (AlgH) family.</text>
</comment>
<gene>
    <name evidence="3" type="ORF">NFC81_00110</name>
</gene>
<sequence>MEPFFSHHLLISMPQMTDAYFAQSIVYLVRHDSDGAMGLIINKPVGMTLTELLDNSGVPHNDVSSEPELVFGGPVMRERGFVLHGLLGGWDSTLNNDAWGVTTSKDILHSIAQKQGPEQYQICLGYAGWDAGQLEQELAQNAWLIVPADADLVFATPPYERYQKALDRLGVDLTQLGAGGTA</sequence>
<dbReference type="RefSeq" id="WP_304995497.1">
    <property type="nucleotide sequence ID" value="NZ_CP101717.1"/>
</dbReference>
<dbReference type="Gene3D" id="3.40.1740.10">
    <property type="entry name" value="VC0467-like"/>
    <property type="match status" value="1"/>
</dbReference>